<evidence type="ECO:0000256" key="1">
    <source>
        <dbReference type="SAM" id="MobiDB-lite"/>
    </source>
</evidence>
<keyword evidence="2" id="KW-0812">Transmembrane</keyword>
<dbReference type="EMBL" id="ML978129">
    <property type="protein sequence ID" value="KAF2096834.1"/>
    <property type="molecule type" value="Genomic_DNA"/>
</dbReference>
<name>A0A9P4M8H9_9PEZI</name>
<organism evidence="3 4">
    <name type="scientific">Rhizodiscina lignyota</name>
    <dbReference type="NCBI Taxonomy" id="1504668"/>
    <lineage>
        <taxon>Eukaryota</taxon>
        <taxon>Fungi</taxon>
        <taxon>Dikarya</taxon>
        <taxon>Ascomycota</taxon>
        <taxon>Pezizomycotina</taxon>
        <taxon>Dothideomycetes</taxon>
        <taxon>Pleosporomycetidae</taxon>
        <taxon>Aulographales</taxon>
        <taxon>Rhizodiscinaceae</taxon>
        <taxon>Rhizodiscina</taxon>
    </lineage>
</organism>
<evidence type="ECO:0000313" key="4">
    <source>
        <dbReference type="Proteomes" id="UP000799772"/>
    </source>
</evidence>
<dbReference type="AlphaFoldDB" id="A0A9P4M8H9"/>
<keyword evidence="2" id="KW-1133">Transmembrane helix</keyword>
<evidence type="ECO:0000256" key="2">
    <source>
        <dbReference type="SAM" id="Phobius"/>
    </source>
</evidence>
<accession>A0A9P4M8H9</accession>
<feature type="transmembrane region" description="Helical" evidence="2">
    <location>
        <begin position="123"/>
        <end position="142"/>
    </location>
</feature>
<keyword evidence="2" id="KW-0472">Membrane</keyword>
<evidence type="ECO:0000313" key="3">
    <source>
        <dbReference type="EMBL" id="KAF2096834.1"/>
    </source>
</evidence>
<comment type="caution">
    <text evidence="3">The sequence shown here is derived from an EMBL/GenBank/DDBJ whole genome shotgun (WGS) entry which is preliminary data.</text>
</comment>
<proteinExistence type="predicted"/>
<feature type="transmembrane region" description="Helical" evidence="2">
    <location>
        <begin position="154"/>
        <end position="173"/>
    </location>
</feature>
<protein>
    <submittedName>
        <fullName evidence="3">Uncharacterized protein</fullName>
    </submittedName>
</protein>
<dbReference type="Proteomes" id="UP000799772">
    <property type="component" value="Unassembled WGS sequence"/>
</dbReference>
<keyword evidence="4" id="KW-1185">Reference proteome</keyword>
<feature type="transmembrane region" description="Helical" evidence="2">
    <location>
        <begin position="185"/>
        <end position="205"/>
    </location>
</feature>
<gene>
    <name evidence="3" type="ORF">NA57DRAFT_58721</name>
</gene>
<reference evidence="3" key="1">
    <citation type="journal article" date="2020" name="Stud. Mycol.">
        <title>101 Dothideomycetes genomes: a test case for predicting lifestyles and emergence of pathogens.</title>
        <authorList>
            <person name="Haridas S."/>
            <person name="Albert R."/>
            <person name="Binder M."/>
            <person name="Bloem J."/>
            <person name="Labutti K."/>
            <person name="Salamov A."/>
            <person name="Andreopoulos B."/>
            <person name="Baker S."/>
            <person name="Barry K."/>
            <person name="Bills G."/>
            <person name="Bluhm B."/>
            <person name="Cannon C."/>
            <person name="Castanera R."/>
            <person name="Culley D."/>
            <person name="Daum C."/>
            <person name="Ezra D."/>
            <person name="Gonzalez J."/>
            <person name="Henrissat B."/>
            <person name="Kuo A."/>
            <person name="Liang C."/>
            <person name="Lipzen A."/>
            <person name="Lutzoni F."/>
            <person name="Magnuson J."/>
            <person name="Mondo S."/>
            <person name="Nolan M."/>
            <person name="Ohm R."/>
            <person name="Pangilinan J."/>
            <person name="Park H.-J."/>
            <person name="Ramirez L."/>
            <person name="Alfaro M."/>
            <person name="Sun H."/>
            <person name="Tritt A."/>
            <person name="Yoshinaga Y."/>
            <person name="Zwiers L.-H."/>
            <person name="Turgeon B."/>
            <person name="Goodwin S."/>
            <person name="Spatafora J."/>
            <person name="Crous P."/>
            <person name="Grigoriev I."/>
        </authorList>
    </citation>
    <scope>NUCLEOTIDE SEQUENCE</scope>
    <source>
        <strain evidence="3">CBS 133067</strain>
    </source>
</reference>
<sequence length="245" mass="27611">MGLLFAGLIYNRRRARFLFVYYFSPIDRSMGPNHAGRNGSGRHDASRNGSRRNDWKCNDSRCKDSRRNRSKRRDSNHSSPSKELDNDDDSSHITINLEAQTRDEGQIGATSSKTKNTFRRFSFKIYFAGSALTTGTTAYFNIVYDDECRRQRFLGYTMSPVSLTALGALFHYLERYLVKVHGPWIRGPLLVLKTTIIGTPLLALFTRVNAECCTPSQSNQSSTRTTTTTMTPSHATMLAEKTLGG</sequence>
<feature type="region of interest" description="Disordered" evidence="1">
    <location>
        <begin position="30"/>
        <end position="90"/>
    </location>
</feature>
<feature type="compositionally biased region" description="Basic and acidic residues" evidence="1">
    <location>
        <begin position="41"/>
        <end position="84"/>
    </location>
</feature>